<accession>A0ABV9LND2</accession>
<dbReference type="EMBL" id="JBHSGR010000026">
    <property type="protein sequence ID" value="MFC4695648.1"/>
    <property type="molecule type" value="Genomic_DNA"/>
</dbReference>
<feature type="domain" description="SUF system FeS cluster assembly SufBD core" evidence="3">
    <location>
        <begin position="174"/>
        <end position="400"/>
    </location>
</feature>
<feature type="compositionally biased region" description="Polar residues" evidence="2">
    <location>
        <begin position="1"/>
        <end position="17"/>
    </location>
</feature>
<dbReference type="SUPFAM" id="SSF101960">
    <property type="entry name" value="Stabilizer of iron transporter SufD"/>
    <property type="match status" value="1"/>
</dbReference>
<evidence type="ECO:0000313" key="5">
    <source>
        <dbReference type="Proteomes" id="UP001596025"/>
    </source>
</evidence>
<evidence type="ECO:0000259" key="3">
    <source>
        <dbReference type="Pfam" id="PF01458"/>
    </source>
</evidence>
<dbReference type="InterPro" id="IPR055346">
    <property type="entry name" value="Fe-S_cluster_assembly_SufBD"/>
</dbReference>
<feature type="compositionally biased region" description="Low complexity" evidence="2">
    <location>
        <begin position="31"/>
        <end position="52"/>
    </location>
</feature>
<comment type="caution">
    <text evidence="4">The sequence shown here is derived from an EMBL/GenBank/DDBJ whole genome shotgun (WGS) entry which is preliminary data.</text>
</comment>
<sequence>MPDQNAPSTTGLTTESATLAGELFGEGVGTQAGPPAVPAAGTGTAGQAAPGAHSHGGTAPTGSPAERFTSTDPEAFGAVTGREEDWRFTPMRRIRPLLDGAPSDAHLEWDTDLPEGVELTRVEADDPLIKGLPEPVDRLAALTRQRSGGAAVVRVPAEARPDRPVTLRLSGTGSDDVVWGQLVVEVGAFAEVTVVLDHAGLARYSGGVAVLVGDGAQVTVVSVQEWAPGAVHGGQYDAVVGRDASFKQVVVTLGGDLVRLVSNVQYAGPGGTAELFGVYFSDETQHQEHRLWVDHAVPNCTSNVLYKGALQGEGARTVWIGDVRIRPAATGTDTYELNRNLVLTDGARADSVPNLEIETGEIVGAGHASATGRFDDEQLFYLCSRGIDAETARRLVVRGFFADVVQHIGVDELQDRLMRSIETRLGALPGLDEQPVEVA</sequence>
<dbReference type="InterPro" id="IPR037284">
    <property type="entry name" value="SUF_FeS_clus_asmbl_SufBD_sf"/>
</dbReference>
<name>A0ABV9LND2_9ACTN</name>
<dbReference type="InterPro" id="IPR000825">
    <property type="entry name" value="SUF_FeS_clus_asmbl_SufBD_core"/>
</dbReference>
<dbReference type="Pfam" id="PF01458">
    <property type="entry name" value="SUFBD_core"/>
    <property type="match status" value="1"/>
</dbReference>
<proteinExistence type="inferred from homology"/>
<evidence type="ECO:0000256" key="2">
    <source>
        <dbReference type="SAM" id="MobiDB-lite"/>
    </source>
</evidence>
<gene>
    <name evidence="4" type="primary">sufD</name>
    <name evidence="4" type="ORF">ACFO3M_19760</name>
</gene>
<dbReference type="InterPro" id="IPR011542">
    <property type="entry name" value="SUF_FeS_clus_asmbl_SufD"/>
</dbReference>
<evidence type="ECO:0000313" key="4">
    <source>
        <dbReference type="EMBL" id="MFC4695648.1"/>
    </source>
</evidence>
<reference evidence="5" key="1">
    <citation type="journal article" date="2019" name="Int. J. Syst. Evol. Microbiol.">
        <title>The Global Catalogue of Microorganisms (GCM) 10K type strain sequencing project: providing services to taxonomists for standard genome sequencing and annotation.</title>
        <authorList>
            <consortium name="The Broad Institute Genomics Platform"/>
            <consortium name="The Broad Institute Genome Sequencing Center for Infectious Disease"/>
            <person name="Wu L."/>
            <person name="Ma J."/>
        </authorList>
    </citation>
    <scope>NUCLEOTIDE SEQUENCE [LARGE SCALE GENOMIC DNA]</scope>
    <source>
        <strain evidence="5">CCUG 62763</strain>
    </source>
</reference>
<protein>
    <submittedName>
        <fullName evidence="4">Fe-S cluster assembly protein SufD</fullName>
    </submittedName>
</protein>
<dbReference type="PANTHER" id="PTHR43575">
    <property type="entry name" value="PROTEIN ABCI7, CHLOROPLASTIC"/>
    <property type="match status" value="1"/>
</dbReference>
<evidence type="ECO:0000256" key="1">
    <source>
        <dbReference type="ARBA" id="ARBA00043967"/>
    </source>
</evidence>
<feature type="region of interest" description="Disordered" evidence="2">
    <location>
        <begin position="1"/>
        <end position="76"/>
    </location>
</feature>
<keyword evidence="5" id="KW-1185">Reference proteome</keyword>
<dbReference type="PANTHER" id="PTHR43575:SF1">
    <property type="entry name" value="PROTEIN ABCI7, CHLOROPLASTIC"/>
    <property type="match status" value="1"/>
</dbReference>
<dbReference type="Proteomes" id="UP001596025">
    <property type="component" value="Unassembled WGS sequence"/>
</dbReference>
<dbReference type="RefSeq" id="WP_387992932.1">
    <property type="nucleotide sequence ID" value="NZ_JBHSGR010000026.1"/>
</dbReference>
<organism evidence="4 5">
    <name type="scientific">Geodermatophilus arenarius</name>
    <dbReference type="NCBI Taxonomy" id="1137990"/>
    <lineage>
        <taxon>Bacteria</taxon>
        <taxon>Bacillati</taxon>
        <taxon>Actinomycetota</taxon>
        <taxon>Actinomycetes</taxon>
        <taxon>Geodermatophilales</taxon>
        <taxon>Geodermatophilaceae</taxon>
        <taxon>Geodermatophilus</taxon>
    </lineage>
</organism>
<dbReference type="NCBIfam" id="TIGR01981">
    <property type="entry name" value="sufD"/>
    <property type="match status" value="1"/>
</dbReference>
<comment type="similarity">
    <text evidence="1">Belongs to the iron-sulfur cluster assembly SufBD family.</text>
</comment>